<dbReference type="InterPro" id="IPR009057">
    <property type="entry name" value="Homeodomain-like_sf"/>
</dbReference>
<accession>A0A286RLA6</accession>
<dbReference type="KEGG" id="ttf:THTE_4142"/>
<evidence type="ECO:0000313" key="6">
    <source>
        <dbReference type="EMBL" id="ASV76743.1"/>
    </source>
</evidence>
<dbReference type="EMBL" id="CP018477">
    <property type="protein sequence ID" value="ASV76743.1"/>
    <property type="molecule type" value="Genomic_DNA"/>
</dbReference>
<dbReference type="PANTHER" id="PTHR30055:SF234">
    <property type="entry name" value="HTH-TYPE TRANSCRIPTIONAL REGULATOR BETI"/>
    <property type="match status" value="1"/>
</dbReference>
<evidence type="ECO:0000259" key="5">
    <source>
        <dbReference type="PROSITE" id="PS50977"/>
    </source>
</evidence>
<dbReference type="Gene3D" id="1.10.357.10">
    <property type="entry name" value="Tetracycline Repressor, domain 2"/>
    <property type="match status" value="1"/>
</dbReference>
<evidence type="ECO:0000256" key="3">
    <source>
        <dbReference type="ARBA" id="ARBA00023163"/>
    </source>
</evidence>
<gene>
    <name evidence="6" type="ORF">THTE_4142</name>
</gene>
<proteinExistence type="predicted"/>
<dbReference type="GO" id="GO:0000976">
    <property type="term" value="F:transcription cis-regulatory region binding"/>
    <property type="evidence" value="ECO:0007669"/>
    <property type="project" value="TreeGrafter"/>
</dbReference>
<dbReference type="InterPro" id="IPR036271">
    <property type="entry name" value="Tet_transcr_reg_TetR-rel_C_sf"/>
</dbReference>
<keyword evidence="3" id="KW-0804">Transcription</keyword>
<protein>
    <submittedName>
        <fullName evidence="6">Transcriptional regulator, TetR family</fullName>
    </submittedName>
</protein>
<dbReference type="GO" id="GO:0003700">
    <property type="term" value="F:DNA-binding transcription factor activity"/>
    <property type="evidence" value="ECO:0007669"/>
    <property type="project" value="TreeGrafter"/>
</dbReference>
<dbReference type="InterPro" id="IPR050109">
    <property type="entry name" value="HTH-type_TetR-like_transc_reg"/>
</dbReference>
<dbReference type="Pfam" id="PF00440">
    <property type="entry name" value="TetR_N"/>
    <property type="match status" value="1"/>
</dbReference>
<reference evidence="6 7" key="1">
    <citation type="journal article" name="Front. Microbiol.">
        <title>Sugar Metabolism of the First Thermophilic Planctomycete Thermogutta terrifontis: Comparative Genomic and Transcriptomic Approaches.</title>
        <authorList>
            <person name="Elcheninov A.G."/>
            <person name="Menzel P."/>
            <person name="Gudbergsdottir S.R."/>
            <person name="Slesarev A.I."/>
            <person name="Kadnikov V.V."/>
            <person name="Krogh A."/>
            <person name="Bonch-Osmolovskaya E.A."/>
            <person name="Peng X."/>
            <person name="Kublanov I.V."/>
        </authorList>
    </citation>
    <scope>NUCLEOTIDE SEQUENCE [LARGE SCALE GENOMIC DNA]</scope>
    <source>
        <strain evidence="6 7">R1</strain>
    </source>
</reference>
<dbReference type="InterPro" id="IPR001647">
    <property type="entry name" value="HTH_TetR"/>
</dbReference>
<name>A0A286RLA6_9BACT</name>
<dbReference type="InterPro" id="IPR023772">
    <property type="entry name" value="DNA-bd_HTH_TetR-type_CS"/>
</dbReference>
<dbReference type="PROSITE" id="PS50977">
    <property type="entry name" value="HTH_TETR_2"/>
    <property type="match status" value="1"/>
</dbReference>
<keyword evidence="7" id="KW-1185">Reference proteome</keyword>
<feature type="domain" description="HTH tetR-type" evidence="5">
    <location>
        <begin position="62"/>
        <end position="122"/>
    </location>
</feature>
<dbReference type="Gene3D" id="1.10.10.60">
    <property type="entry name" value="Homeodomain-like"/>
    <property type="match status" value="1"/>
</dbReference>
<dbReference type="InterPro" id="IPR041490">
    <property type="entry name" value="KstR2_TetR_C"/>
</dbReference>
<dbReference type="PANTHER" id="PTHR30055">
    <property type="entry name" value="HTH-TYPE TRANSCRIPTIONAL REGULATOR RUTR"/>
    <property type="match status" value="1"/>
</dbReference>
<dbReference type="PROSITE" id="PS01081">
    <property type="entry name" value="HTH_TETR_1"/>
    <property type="match status" value="1"/>
</dbReference>
<keyword evidence="2 4" id="KW-0238">DNA-binding</keyword>
<evidence type="ECO:0000256" key="2">
    <source>
        <dbReference type="ARBA" id="ARBA00023125"/>
    </source>
</evidence>
<dbReference type="SUPFAM" id="SSF48498">
    <property type="entry name" value="Tetracyclin repressor-like, C-terminal domain"/>
    <property type="match status" value="1"/>
</dbReference>
<evidence type="ECO:0000256" key="4">
    <source>
        <dbReference type="PROSITE-ProRule" id="PRU00335"/>
    </source>
</evidence>
<evidence type="ECO:0000256" key="1">
    <source>
        <dbReference type="ARBA" id="ARBA00023015"/>
    </source>
</evidence>
<organism evidence="6 7">
    <name type="scientific">Thermogutta terrifontis</name>
    <dbReference type="NCBI Taxonomy" id="1331910"/>
    <lineage>
        <taxon>Bacteria</taxon>
        <taxon>Pseudomonadati</taxon>
        <taxon>Planctomycetota</taxon>
        <taxon>Planctomycetia</taxon>
        <taxon>Pirellulales</taxon>
        <taxon>Thermoguttaceae</taxon>
        <taxon>Thermogutta</taxon>
    </lineage>
</organism>
<feature type="DNA-binding region" description="H-T-H motif" evidence="4">
    <location>
        <begin position="85"/>
        <end position="104"/>
    </location>
</feature>
<keyword evidence="1" id="KW-0805">Transcription regulation</keyword>
<sequence>MNQRRGDCTGCHPGRQSWRTEDLKCEVAPEIVLADRRCRDDSPIRGGMTPSLTEKCRELAASVMKDGISQAALEVLKQHGYEGLTMDRVAEVAGVAKGSIYHYFRNKQELVTHVFEQIIEPAIRAGEEIVQKASPALEKLEAMVRMWLEYFSQHRSLFDFLFRDPAVRELCFTSQRAKHGLAIDRFRAILQQGMEEGVFRSLDPVVVAEMIIGALQFVIERQLETGETRPIDDSVQRLLDVFVHGIGAPSKGVGGNQVAPVG</sequence>
<dbReference type="PRINTS" id="PR00455">
    <property type="entry name" value="HTHTETR"/>
</dbReference>
<dbReference type="Proteomes" id="UP000215086">
    <property type="component" value="Chromosome"/>
</dbReference>
<dbReference type="Pfam" id="PF17932">
    <property type="entry name" value="TetR_C_24"/>
    <property type="match status" value="1"/>
</dbReference>
<dbReference type="SUPFAM" id="SSF46689">
    <property type="entry name" value="Homeodomain-like"/>
    <property type="match status" value="1"/>
</dbReference>
<dbReference type="AlphaFoldDB" id="A0A286RLA6"/>
<evidence type="ECO:0000313" key="7">
    <source>
        <dbReference type="Proteomes" id="UP000215086"/>
    </source>
</evidence>